<reference evidence="1" key="2">
    <citation type="journal article" date="2009" name="PLoS Genet.">
        <title>Sequencing, mapping, and analysis of 27,455 maize full-length cDNAs.</title>
        <authorList>
            <person name="Soderlund C."/>
            <person name="Descour A."/>
            <person name="Kudrna D."/>
            <person name="Bomhoff M."/>
            <person name="Boyd L."/>
            <person name="Currie J."/>
            <person name="Angelova A."/>
            <person name="Collura K."/>
            <person name="Wissotski M."/>
            <person name="Ashley E."/>
            <person name="Morrow D."/>
            <person name="Fernandes J."/>
            <person name="Walbot V."/>
            <person name="Yu Y."/>
        </authorList>
    </citation>
    <scope>NUCLEOTIDE SEQUENCE</scope>
    <source>
        <strain evidence="1">B73</strain>
    </source>
</reference>
<dbReference type="EMBL" id="EU973154">
    <property type="protein sequence ID" value="ACG45272.1"/>
    <property type="molecule type" value="mRNA"/>
</dbReference>
<dbReference type="AlphaFoldDB" id="B4FE80"/>
<evidence type="ECO:0000313" key="2">
    <source>
        <dbReference type="EMBL" id="ACG45272.1"/>
    </source>
</evidence>
<dbReference type="EMBL" id="BT035418">
    <property type="protein sequence ID" value="ACF80423.1"/>
    <property type="molecule type" value="mRNA"/>
</dbReference>
<keyword evidence="4" id="KW-1185">Reference proteome</keyword>
<reference evidence="3" key="4">
    <citation type="submission" date="2019-07" db="EMBL/GenBank/DDBJ databases">
        <authorList>
            <person name="Seetharam A."/>
            <person name="Woodhouse M."/>
            <person name="Cannon E."/>
        </authorList>
    </citation>
    <scope>NUCLEOTIDE SEQUENCE [LARGE SCALE GENOMIC DNA]</scope>
    <source>
        <strain evidence="3">cv. B73</strain>
    </source>
</reference>
<reference evidence="4" key="3">
    <citation type="journal article" date="2009" name="Science">
        <title>The B73 maize genome: complexity, diversity, and dynamics.</title>
        <authorList>
            <person name="Schnable P.S."/>
            <person name="Ware D."/>
            <person name="Fulton R.S."/>
            <person name="Stein J.C."/>
            <person name="Wei F."/>
            <person name="Pasternak S."/>
            <person name="Liang C."/>
            <person name="Zhang J."/>
            <person name="Fulton L."/>
            <person name="Graves T.A."/>
            <person name="Minx P."/>
            <person name="Reily A.D."/>
            <person name="Courtney L."/>
            <person name="Kruchowski S.S."/>
            <person name="Tomlinson C."/>
            <person name="Strong C."/>
            <person name="Delehaunty K."/>
            <person name="Fronick C."/>
            <person name="Courtney B."/>
            <person name="Rock S.M."/>
            <person name="Belter E."/>
            <person name="Du F."/>
            <person name="Kim K."/>
            <person name="Abbott R.M."/>
            <person name="Cotton M."/>
            <person name="Levy A."/>
            <person name="Marchetto P."/>
            <person name="Ochoa K."/>
            <person name="Jackson S.M."/>
            <person name="Gillam B."/>
            <person name="Chen W."/>
            <person name="Yan L."/>
            <person name="Higginbotham J."/>
            <person name="Cardenas M."/>
            <person name="Waligorski J."/>
            <person name="Applebaum E."/>
            <person name="Phelps L."/>
            <person name="Falcone J."/>
            <person name="Kanchi K."/>
            <person name="Thane T."/>
            <person name="Scimone A."/>
            <person name="Thane N."/>
            <person name="Henke J."/>
            <person name="Wang T."/>
            <person name="Ruppert J."/>
            <person name="Shah N."/>
            <person name="Rotter K."/>
            <person name="Hodges J."/>
            <person name="Ingenthron E."/>
            <person name="Cordes M."/>
            <person name="Kohlberg S."/>
            <person name="Sgro J."/>
            <person name="Delgado B."/>
            <person name="Mead K."/>
            <person name="Chinwalla A."/>
            <person name="Leonard S."/>
            <person name="Crouse K."/>
            <person name="Collura K."/>
            <person name="Kudrna D."/>
            <person name="Currie J."/>
            <person name="He R."/>
            <person name="Angelova A."/>
            <person name="Rajasekar S."/>
            <person name="Mueller T."/>
            <person name="Lomeli R."/>
            <person name="Scara G."/>
            <person name="Ko A."/>
            <person name="Delaney K."/>
            <person name="Wissotski M."/>
            <person name="Lopez G."/>
            <person name="Campos D."/>
            <person name="Braidotti M."/>
            <person name="Ashley E."/>
            <person name="Golser W."/>
            <person name="Kim H."/>
            <person name="Lee S."/>
            <person name="Lin J."/>
            <person name="Dujmic Z."/>
            <person name="Kim W."/>
            <person name="Talag J."/>
            <person name="Zuccolo A."/>
            <person name="Fan C."/>
            <person name="Sebastian A."/>
            <person name="Kramer M."/>
            <person name="Spiegel L."/>
            <person name="Nascimento L."/>
            <person name="Zutavern T."/>
            <person name="Miller B."/>
            <person name="Ambroise C."/>
            <person name="Muller S."/>
            <person name="Spooner W."/>
            <person name="Narechania A."/>
            <person name="Ren L."/>
            <person name="Wei S."/>
            <person name="Kumari S."/>
            <person name="Faga B."/>
            <person name="Levy M.J."/>
            <person name="McMahan L."/>
            <person name="Van Buren P."/>
            <person name="Vaughn M.W."/>
            <person name="Ying K."/>
            <person name="Yeh C.-T."/>
            <person name="Emrich S.J."/>
            <person name="Jia Y."/>
            <person name="Kalyanaraman A."/>
            <person name="Hsia A.-P."/>
            <person name="Barbazuk W.B."/>
            <person name="Baucom R.S."/>
            <person name="Brutnell T.P."/>
            <person name="Carpita N.C."/>
            <person name="Chaparro C."/>
            <person name="Chia J.-M."/>
            <person name="Deragon J.-M."/>
            <person name="Estill J.C."/>
            <person name="Fu Y."/>
            <person name="Jeddeloh J.A."/>
            <person name="Han Y."/>
            <person name="Lee H."/>
            <person name="Li P."/>
            <person name="Lisch D.R."/>
            <person name="Liu S."/>
            <person name="Liu Z."/>
            <person name="Nagel D.H."/>
            <person name="McCann M.C."/>
            <person name="SanMiguel P."/>
            <person name="Myers A.M."/>
            <person name="Nettleton D."/>
            <person name="Nguyen J."/>
            <person name="Penning B.W."/>
            <person name="Ponnala L."/>
            <person name="Schneider K.L."/>
            <person name="Schwartz D.C."/>
            <person name="Sharma A."/>
            <person name="Soderlund C."/>
            <person name="Springer N.M."/>
            <person name="Sun Q."/>
            <person name="Wang H."/>
            <person name="Waterman M."/>
            <person name="Westerman R."/>
            <person name="Wolfgruber T.K."/>
            <person name="Yang L."/>
            <person name="Yu Y."/>
            <person name="Zhang L."/>
            <person name="Zhou S."/>
            <person name="Zhu Q."/>
            <person name="Bennetzen J.L."/>
            <person name="Dawe R.K."/>
            <person name="Jiang J."/>
            <person name="Jiang N."/>
            <person name="Presting G.G."/>
            <person name="Wessler S.R."/>
            <person name="Aluru S."/>
            <person name="Martienssen R.A."/>
            <person name="Clifton S.W."/>
            <person name="McCombie W.R."/>
            <person name="Wing R.A."/>
            <person name="Wilson R.K."/>
        </authorList>
    </citation>
    <scope>NUCLEOTIDE SEQUENCE [LARGE SCALE GENOMIC DNA]</scope>
    <source>
        <strain evidence="4">cv. B73</strain>
    </source>
</reference>
<gene>
    <name evidence="3" type="primary">LOC100193212</name>
</gene>
<evidence type="ECO:0000313" key="3">
    <source>
        <dbReference type="EnsemblPlants" id="Zm00001eb352590_P001"/>
    </source>
</evidence>
<accession>B4FE80</accession>
<name>B4FE80_MAIZE</name>
<dbReference type="Proteomes" id="UP000007305">
    <property type="component" value="Chromosome 8"/>
</dbReference>
<organism evidence="1">
    <name type="scientific">Zea mays</name>
    <name type="common">Maize</name>
    <dbReference type="NCBI Taxonomy" id="4577"/>
    <lineage>
        <taxon>Eukaryota</taxon>
        <taxon>Viridiplantae</taxon>
        <taxon>Streptophyta</taxon>
        <taxon>Embryophyta</taxon>
        <taxon>Tracheophyta</taxon>
        <taxon>Spermatophyta</taxon>
        <taxon>Magnoliopsida</taxon>
        <taxon>Liliopsida</taxon>
        <taxon>Poales</taxon>
        <taxon>Poaceae</taxon>
        <taxon>PACMAD clade</taxon>
        <taxon>Panicoideae</taxon>
        <taxon>Andropogonodae</taxon>
        <taxon>Andropogoneae</taxon>
        <taxon>Tripsacinae</taxon>
        <taxon>Zea</taxon>
    </lineage>
</organism>
<sequence>MDHGYAILLSHLVLHRGLSILLHLKYLKKTPEVSDEREWRRSSLKLCVGCITVNVIRKNVFSIHILVVYVHSTGSGVRIHTVGRITDLTGVHICCNVWRRKL</sequence>
<dbReference type="HOGENOM" id="CLU_2281559_0_0_1"/>
<dbReference type="RefSeq" id="NP_001131837.1">
    <property type="nucleotide sequence ID" value="NM_001138365.1"/>
</dbReference>
<evidence type="ECO:0000313" key="1">
    <source>
        <dbReference type="EMBL" id="ACF80423.1"/>
    </source>
</evidence>
<dbReference type="EnsemblPlants" id="Zm00001eb352590_T001">
    <property type="protein sequence ID" value="Zm00001eb352590_P001"/>
    <property type="gene ID" value="Zm00001eb352590"/>
</dbReference>
<proteinExistence type="evidence at transcript level"/>
<reference evidence="2" key="1">
    <citation type="journal article" date="2009" name="Plant Mol. Biol.">
        <title>Insights into corn genes derived from large-scale cDNA sequencing.</title>
        <authorList>
            <person name="Alexandrov N.N."/>
            <person name="Brover V.V."/>
            <person name="Freidin S."/>
            <person name="Troukhan M.E."/>
            <person name="Tatarinova T.V."/>
            <person name="Zhang H."/>
            <person name="Swaller T.J."/>
            <person name="Lu Y.P."/>
            <person name="Bouck J."/>
            <person name="Flavell R.B."/>
            <person name="Feldmann K.A."/>
        </authorList>
    </citation>
    <scope>NUCLEOTIDE SEQUENCE</scope>
</reference>
<reference evidence="3" key="5">
    <citation type="submission" date="2021-05" db="UniProtKB">
        <authorList>
            <consortium name="EnsemblPlants"/>
        </authorList>
    </citation>
    <scope>IDENTIFICATION</scope>
    <source>
        <strain evidence="3">cv. B73</strain>
    </source>
</reference>
<evidence type="ECO:0000313" key="4">
    <source>
        <dbReference type="Proteomes" id="UP000007305"/>
    </source>
</evidence>
<dbReference type="KEGG" id="zma:100193212"/>
<dbReference type="Gramene" id="Zm00001eb352590_T001">
    <property type="protein sequence ID" value="Zm00001eb352590_P001"/>
    <property type="gene ID" value="Zm00001eb352590"/>
</dbReference>
<protein>
    <submittedName>
        <fullName evidence="1 3">Uncharacterized protein</fullName>
    </submittedName>
</protein>
<dbReference type="GeneID" id="100193212"/>